<name>A0AAF1B3F3_DAUCS</name>
<proteinExistence type="predicted"/>
<dbReference type="EMBL" id="CP093347">
    <property type="protein sequence ID" value="WOH02557.1"/>
    <property type="molecule type" value="Genomic_DNA"/>
</dbReference>
<evidence type="ECO:0000313" key="3">
    <source>
        <dbReference type="Proteomes" id="UP000077755"/>
    </source>
</evidence>
<reference evidence="2" key="2">
    <citation type="submission" date="2022-03" db="EMBL/GenBank/DDBJ databases">
        <title>Draft title - Genomic analysis of global carrot germplasm unveils the trajectory of domestication and the origin of high carotenoid orange carrot.</title>
        <authorList>
            <person name="Iorizzo M."/>
            <person name="Ellison S."/>
            <person name="Senalik D."/>
            <person name="Macko-Podgorni A."/>
            <person name="Grzebelus D."/>
            <person name="Bostan H."/>
            <person name="Rolling W."/>
            <person name="Curaba J."/>
            <person name="Simon P."/>
        </authorList>
    </citation>
    <scope>NUCLEOTIDE SEQUENCE</scope>
    <source>
        <tissue evidence="2">Leaf</tissue>
    </source>
</reference>
<organism evidence="2 3">
    <name type="scientific">Daucus carota subsp. sativus</name>
    <name type="common">Carrot</name>
    <dbReference type="NCBI Taxonomy" id="79200"/>
    <lineage>
        <taxon>Eukaryota</taxon>
        <taxon>Viridiplantae</taxon>
        <taxon>Streptophyta</taxon>
        <taxon>Embryophyta</taxon>
        <taxon>Tracheophyta</taxon>
        <taxon>Spermatophyta</taxon>
        <taxon>Magnoliopsida</taxon>
        <taxon>eudicotyledons</taxon>
        <taxon>Gunneridae</taxon>
        <taxon>Pentapetalae</taxon>
        <taxon>asterids</taxon>
        <taxon>campanulids</taxon>
        <taxon>Apiales</taxon>
        <taxon>Apiaceae</taxon>
        <taxon>Apioideae</taxon>
        <taxon>Scandiceae</taxon>
        <taxon>Daucinae</taxon>
        <taxon>Daucus</taxon>
        <taxon>Daucus sect. Daucus</taxon>
    </lineage>
</organism>
<dbReference type="PANTHER" id="PTHR34222:SF79">
    <property type="entry name" value="RETROVIRUS-RELATED POL POLYPROTEIN FROM TRANSPOSON TNT 1-94"/>
    <property type="match status" value="1"/>
</dbReference>
<dbReference type="PANTHER" id="PTHR34222">
    <property type="entry name" value="GAG_PRE-INTEGRS DOMAIN-CONTAINING PROTEIN"/>
    <property type="match status" value="1"/>
</dbReference>
<dbReference type="Proteomes" id="UP000077755">
    <property type="component" value="Chromosome 5"/>
</dbReference>
<evidence type="ECO:0000256" key="1">
    <source>
        <dbReference type="SAM" id="MobiDB-lite"/>
    </source>
</evidence>
<gene>
    <name evidence="2" type="ORF">DCAR_0521946</name>
</gene>
<keyword evidence="3" id="KW-1185">Reference proteome</keyword>
<protein>
    <recommendedName>
        <fullName evidence="4">Retrotransposon gag domain-containing protein</fullName>
    </recommendedName>
</protein>
<reference evidence="2" key="1">
    <citation type="journal article" date="2016" name="Nat. Genet.">
        <title>A high-quality carrot genome assembly provides new insights into carotenoid accumulation and asterid genome evolution.</title>
        <authorList>
            <person name="Iorizzo M."/>
            <person name="Ellison S."/>
            <person name="Senalik D."/>
            <person name="Zeng P."/>
            <person name="Satapoomin P."/>
            <person name="Huang J."/>
            <person name="Bowman M."/>
            <person name="Iovene M."/>
            <person name="Sanseverino W."/>
            <person name="Cavagnaro P."/>
            <person name="Yildiz M."/>
            <person name="Macko-Podgorni A."/>
            <person name="Moranska E."/>
            <person name="Grzebelus E."/>
            <person name="Grzebelus D."/>
            <person name="Ashrafi H."/>
            <person name="Zheng Z."/>
            <person name="Cheng S."/>
            <person name="Spooner D."/>
            <person name="Van Deynze A."/>
            <person name="Simon P."/>
        </authorList>
    </citation>
    <scope>NUCLEOTIDE SEQUENCE</scope>
    <source>
        <tissue evidence="2">Leaf</tissue>
    </source>
</reference>
<dbReference type="AlphaFoldDB" id="A0AAF1B3F3"/>
<feature type="compositionally biased region" description="Polar residues" evidence="1">
    <location>
        <begin position="177"/>
        <end position="194"/>
    </location>
</feature>
<evidence type="ECO:0008006" key="4">
    <source>
        <dbReference type="Google" id="ProtNLM"/>
    </source>
</evidence>
<sequence length="194" mass="22117">MFRLEQGNDSVEIYFHKLKGFWEEIKALETPIKCTCTAAKDWDVRAEKTKLIQFLMGLHSSYTAARGHLLMMNPWPTLNQAYMLIKQEEKQRQVHSDSKSPIAMMVNLPKQSQASAGSYKSNDRGNLECTYCHGKNHVREKCYKLIGYPDKNKKKPFNKQSTSSNSQQQMNPQAMSVTSSCEDVTTSTSPNINN</sequence>
<accession>A0AAF1B3F3</accession>
<evidence type="ECO:0000313" key="2">
    <source>
        <dbReference type="EMBL" id="WOH02557.1"/>
    </source>
</evidence>
<feature type="region of interest" description="Disordered" evidence="1">
    <location>
        <begin position="153"/>
        <end position="194"/>
    </location>
</feature>
<feature type="compositionally biased region" description="Low complexity" evidence="1">
    <location>
        <begin position="160"/>
        <end position="176"/>
    </location>
</feature>